<sequence length="464" mass="51773">MLDVPLHFSGEVTDGFSGVLTICFGLAALRLRTWLLRHRLTRVKLMLTTAGCYHVEVLVASTAGIKKLRWPPNEYWSYKTPGSPPQTSIHPQRIWPGVDPLRQSHTGVVVSEPSRRVPNTSSELRHWPILKKPTLDPETLSSYRPISNLPFLSKIIEKAVAAQILEHIQSHNLFDKFQSGFRPAHSTETALVRVTNDLLMAAEQGFPSLLILLDLTAAFDTIDHHILLHRLQHQIGLTGLALKWFQSYLTDRTEHVALGNARSNTHLISCGVPQGSVLGPTLFNIYMLPLGQIITKHGISFHSYADDTQLYIRMDNSSPTPTPISLALCLEEIKTWMTENFLQLNTSKTEAILIGTQHQIQSSEISVISILGQHTKLSTSVTNLGIKFDPHLSFEAHIQHLCKISFYHLRNISKLRPFLSLADAEKLVHAFISSRLDYCNALLIGSLVGVSKDCSTFKTVLPGS</sequence>
<feature type="domain" description="Reverse transcriptase" evidence="1">
    <location>
        <begin position="113"/>
        <end position="388"/>
    </location>
</feature>
<evidence type="ECO:0000313" key="2">
    <source>
        <dbReference type="EMBL" id="KAK7898230.1"/>
    </source>
</evidence>
<dbReference type="SUPFAM" id="SSF56672">
    <property type="entry name" value="DNA/RNA polymerases"/>
    <property type="match status" value="1"/>
</dbReference>
<dbReference type="Proteomes" id="UP001460270">
    <property type="component" value="Unassembled WGS sequence"/>
</dbReference>
<dbReference type="InterPro" id="IPR000477">
    <property type="entry name" value="RT_dom"/>
</dbReference>
<name>A0AAW0ND59_9GOBI</name>
<comment type="caution">
    <text evidence="2">The sequence shown here is derived from an EMBL/GenBank/DDBJ whole genome shotgun (WGS) entry which is preliminary data.</text>
</comment>
<dbReference type="Pfam" id="PF00078">
    <property type="entry name" value="RVT_1"/>
    <property type="match status" value="1"/>
</dbReference>
<dbReference type="CDD" id="cd01650">
    <property type="entry name" value="RT_nLTR_like"/>
    <property type="match status" value="1"/>
</dbReference>
<dbReference type="InterPro" id="IPR043502">
    <property type="entry name" value="DNA/RNA_pol_sf"/>
</dbReference>
<protein>
    <recommendedName>
        <fullName evidence="1">Reverse transcriptase domain-containing protein</fullName>
    </recommendedName>
</protein>
<keyword evidence="3" id="KW-1185">Reference proteome</keyword>
<organism evidence="2 3">
    <name type="scientific">Mugilogobius chulae</name>
    <name type="common">yellowstripe goby</name>
    <dbReference type="NCBI Taxonomy" id="88201"/>
    <lineage>
        <taxon>Eukaryota</taxon>
        <taxon>Metazoa</taxon>
        <taxon>Chordata</taxon>
        <taxon>Craniata</taxon>
        <taxon>Vertebrata</taxon>
        <taxon>Euteleostomi</taxon>
        <taxon>Actinopterygii</taxon>
        <taxon>Neopterygii</taxon>
        <taxon>Teleostei</taxon>
        <taxon>Neoteleostei</taxon>
        <taxon>Acanthomorphata</taxon>
        <taxon>Gobiaria</taxon>
        <taxon>Gobiiformes</taxon>
        <taxon>Gobioidei</taxon>
        <taxon>Gobiidae</taxon>
        <taxon>Gobionellinae</taxon>
        <taxon>Mugilogobius</taxon>
    </lineage>
</organism>
<dbReference type="EMBL" id="JBBPFD010000014">
    <property type="protein sequence ID" value="KAK7898230.1"/>
    <property type="molecule type" value="Genomic_DNA"/>
</dbReference>
<reference evidence="3" key="1">
    <citation type="submission" date="2024-04" db="EMBL/GenBank/DDBJ databases">
        <title>Salinicola lusitanus LLJ914,a marine bacterium isolated from the Okinawa Trough.</title>
        <authorList>
            <person name="Li J."/>
        </authorList>
    </citation>
    <scope>NUCLEOTIDE SEQUENCE [LARGE SCALE GENOMIC DNA]</scope>
</reference>
<dbReference type="AlphaFoldDB" id="A0AAW0ND59"/>
<accession>A0AAW0ND59</accession>
<dbReference type="PANTHER" id="PTHR33332">
    <property type="entry name" value="REVERSE TRANSCRIPTASE DOMAIN-CONTAINING PROTEIN"/>
    <property type="match status" value="1"/>
</dbReference>
<gene>
    <name evidence="2" type="ORF">WMY93_019083</name>
</gene>
<proteinExistence type="predicted"/>
<evidence type="ECO:0000259" key="1">
    <source>
        <dbReference type="PROSITE" id="PS50878"/>
    </source>
</evidence>
<evidence type="ECO:0000313" key="3">
    <source>
        <dbReference type="Proteomes" id="UP001460270"/>
    </source>
</evidence>
<dbReference type="PROSITE" id="PS50878">
    <property type="entry name" value="RT_POL"/>
    <property type="match status" value="1"/>
</dbReference>